<evidence type="ECO:0000313" key="3">
    <source>
        <dbReference type="EMBL" id="MTD15943.1"/>
    </source>
</evidence>
<keyword evidence="4" id="KW-1185">Reference proteome</keyword>
<comment type="similarity">
    <text evidence="1">Belongs to the short-chain dehydrogenases/reductases (SDR) family.</text>
</comment>
<dbReference type="InterPro" id="IPR020904">
    <property type="entry name" value="Sc_DH/Rdtase_CS"/>
</dbReference>
<protein>
    <submittedName>
        <fullName evidence="3">SDR family oxidoreductase</fullName>
    </submittedName>
</protein>
<dbReference type="InterPro" id="IPR036291">
    <property type="entry name" value="NAD(P)-bd_dom_sf"/>
</dbReference>
<sequence length="263" mass="27780">MSAAPVRLPAPGTSLAGRGVVITGGNRGIGLGLAQGCALAGARVAIWGRDEAALESATGVLRGLGGEAEIVGIRCDVADQAAVVRAFAETVDRLGTVHSVFANAGVSCTFRPFHEQTDDEWRSVMSVNVDGLRWTLREAIVHMLQHREGGALVGVASMAARFGMRNYAPYATSKAAVVALMKSIAVEYARKGIRSNSVLPGFVATEMTEGGNESFYEKITARTPVQRFGSPNDFARLAAFLADPELSYHTADTVFVDGGYMNV</sequence>
<accession>A0A7K1FRS7</accession>
<dbReference type="FunFam" id="3.40.50.720:FF:000084">
    <property type="entry name" value="Short-chain dehydrogenase reductase"/>
    <property type="match status" value="1"/>
</dbReference>
<dbReference type="AlphaFoldDB" id="A0A7K1FRS7"/>
<dbReference type="GO" id="GO:0048038">
    <property type="term" value="F:quinone binding"/>
    <property type="evidence" value="ECO:0007669"/>
    <property type="project" value="TreeGrafter"/>
</dbReference>
<dbReference type="Gene3D" id="3.40.50.720">
    <property type="entry name" value="NAD(P)-binding Rossmann-like Domain"/>
    <property type="match status" value="1"/>
</dbReference>
<comment type="caution">
    <text evidence="3">The sequence shown here is derived from an EMBL/GenBank/DDBJ whole genome shotgun (WGS) entry which is preliminary data.</text>
</comment>
<dbReference type="InterPro" id="IPR002347">
    <property type="entry name" value="SDR_fam"/>
</dbReference>
<organism evidence="3 4">
    <name type="scientific">Nakamurella alba</name>
    <dbReference type="NCBI Taxonomy" id="2665158"/>
    <lineage>
        <taxon>Bacteria</taxon>
        <taxon>Bacillati</taxon>
        <taxon>Actinomycetota</taxon>
        <taxon>Actinomycetes</taxon>
        <taxon>Nakamurellales</taxon>
        <taxon>Nakamurellaceae</taxon>
        <taxon>Nakamurella</taxon>
    </lineage>
</organism>
<dbReference type="SUPFAM" id="SSF51735">
    <property type="entry name" value="NAD(P)-binding Rossmann-fold domains"/>
    <property type="match status" value="1"/>
</dbReference>
<keyword evidence="2" id="KW-0560">Oxidoreductase</keyword>
<dbReference type="PANTHER" id="PTHR42760">
    <property type="entry name" value="SHORT-CHAIN DEHYDROGENASES/REDUCTASES FAMILY MEMBER"/>
    <property type="match status" value="1"/>
</dbReference>
<dbReference type="PROSITE" id="PS00061">
    <property type="entry name" value="ADH_SHORT"/>
    <property type="match status" value="1"/>
</dbReference>
<dbReference type="Pfam" id="PF13561">
    <property type="entry name" value="adh_short_C2"/>
    <property type="match status" value="1"/>
</dbReference>
<dbReference type="EMBL" id="WLYK01000008">
    <property type="protein sequence ID" value="MTD15943.1"/>
    <property type="molecule type" value="Genomic_DNA"/>
</dbReference>
<dbReference type="GO" id="GO:0016616">
    <property type="term" value="F:oxidoreductase activity, acting on the CH-OH group of donors, NAD or NADP as acceptor"/>
    <property type="evidence" value="ECO:0007669"/>
    <property type="project" value="TreeGrafter"/>
</dbReference>
<evidence type="ECO:0000256" key="1">
    <source>
        <dbReference type="ARBA" id="ARBA00006484"/>
    </source>
</evidence>
<dbReference type="PANTHER" id="PTHR42760:SF133">
    <property type="entry name" value="3-OXOACYL-[ACYL-CARRIER-PROTEIN] REDUCTASE"/>
    <property type="match status" value="1"/>
</dbReference>
<name>A0A7K1FRS7_9ACTN</name>
<evidence type="ECO:0000256" key="2">
    <source>
        <dbReference type="ARBA" id="ARBA00023002"/>
    </source>
</evidence>
<dbReference type="GO" id="GO:0006633">
    <property type="term" value="P:fatty acid biosynthetic process"/>
    <property type="evidence" value="ECO:0007669"/>
    <property type="project" value="TreeGrafter"/>
</dbReference>
<dbReference type="RefSeq" id="WP_154769942.1">
    <property type="nucleotide sequence ID" value="NZ_WLYK01000008.1"/>
</dbReference>
<evidence type="ECO:0000313" key="4">
    <source>
        <dbReference type="Proteomes" id="UP000460221"/>
    </source>
</evidence>
<dbReference type="CDD" id="cd05233">
    <property type="entry name" value="SDR_c"/>
    <property type="match status" value="1"/>
</dbReference>
<dbReference type="PRINTS" id="PR00081">
    <property type="entry name" value="GDHRDH"/>
</dbReference>
<dbReference type="PRINTS" id="PR00080">
    <property type="entry name" value="SDRFAMILY"/>
</dbReference>
<dbReference type="Proteomes" id="UP000460221">
    <property type="component" value="Unassembled WGS sequence"/>
</dbReference>
<proteinExistence type="inferred from homology"/>
<gene>
    <name evidence="3" type="ORF">GIS00_18570</name>
</gene>
<reference evidence="3 4" key="1">
    <citation type="submission" date="2019-11" db="EMBL/GenBank/DDBJ databases">
        <authorList>
            <person name="Jiang L.-Q."/>
        </authorList>
    </citation>
    <scope>NUCLEOTIDE SEQUENCE [LARGE SCALE GENOMIC DNA]</scope>
    <source>
        <strain evidence="3 4">YIM 132087</strain>
    </source>
</reference>